<feature type="compositionally biased region" description="Basic residues" evidence="1">
    <location>
        <begin position="213"/>
        <end position="226"/>
    </location>
</feature>
<proteinExistence type="predicted"/>
<feature type="domain" description="DUF6532" evidence="3">
    <location>
        <begin position="313"/>
        <end position="473"/>
    </location>
</feature>
<gene>
    <name evidence="4" type="ORF">GALMADRAFT_148617</name>
</gene>
<organism evidence="4 5">
    <name type="scientific">Galerina marginata (strain CBS 339.88)</name>
    <dbReference type="NCBI Taxonomy" id="685588"/>
    <lineage>
        <taxon>Eukaryota</taxon>
        <taxon>Fungi</taxon>
        <taxon>Dikarya</taxon>
        <taxon>Basidiomycota</taxon>
        <taxon>Agaricomycotina</taxon>
        <taxon>Agaricomycetes</taxon>
        <taxon>Agaricomycetidae</taxon>
        <taxon>Agaricales</taxon>
        <taxon>Agaricineae</taxon>
        <taxon>Strophariaceae</taxon>
        <taxon>Galerina</taxon>
    </lineage>
</organism>
<feature type="compositionally biased region" description="Basic and acidic residues" evidence="1">
    <location>
        <begin position="227"/>
        <end position="238"/>
    </location>
</feature>
<evidence type="ECO:0000256" key="2">
    <source>
        <dbReference type="SAM" id="Phobius"/>
    </source>
</evidence>
<protein>
    <recommendedName>
        <fullName evidence="3">DUF6532 domain-containing protein</fullName>
    </recommendedName>
</protein>
<feature type="non-terminal residue" evidence="4">
    <location>
        <position position="1"/>
    </location>
</feature>
<keyword evidence="2" id="KW-0812">Transmembrane</keyword>
<evidence type="ECO:0000313" key="4">
    <source>
        <dbReference type="EMBL" id="KDR65548.1"/>
    </source>
</evidence>
<dbReference type="AlphaFoldDB" id="A0A067SFM1"/>
<keyword evidence="2" id="KW-0472">Membrane</keyword>
<dbReference type="Proteomes" id="UP000027222">
    <property type="component" value="Unassembled WGS sequence"/>
</dbReference>
<feature type="region of interest" description="Disordered" evidence="1">
    <location>
        <begin position="193"/>
        <end position="247"/>
    </location>
</feature>
<dbReference type="HOGENOM" id="CLU_495739_0_0_1"/>
<sequence>DGISLIIWLLQQHRRGQYHVDDLAPQGSYYPNNSHSAPPGYQDSPTQGVFNEHSAVPPGNGHFPSTAYNPAYVGLSLTQLVPLVAPAPHAPAAVVVWSNQNHPSLAPSSDPTASTSAAQLGHEVAFHQSGYPIPPEDPTASTSAAHFGYTHGDVLTLSSHVDHGIHSHASSSHQGQGSEPRSFLNVPYPPSISSRSAVTKVSKKAVTEPGATRSKKERAHNPLRTRRSTEKSKGKEAEVTSGNPEFKVKAKSSTKDRLLFREYPAGIRKIIDYAKRVFVSDTLFHHLWFYYAGGDQFEGLSDGALSTANSKFKSKLDMDENIRKFITDSSTHQRGALKDLAVDGVFISFLANIVGNSAIVAEVERLCESDPLNPDVPLFAIGENFPDGSPGVWTHALCGEILGQYLLEEEDGLGVLFPRRWGPSMLPIAVAAGFTAIFCGFRHYVDGLPRKRGLKFSRVDYEGHFLKYYKTITEEMKTNPQLGITYGHWWQSALIKYGRVSADVSALDLASLPSGTSEVEIYDPLTMAGWQYGTSDEDKRYFGSSAGDVE</sequence>
<feature type="transmembrane region" description="Helical" evidence="2">
    <location>
        <begin position="425"/>
        <end position="445"/>
    </location>
</feature>
<evidence type="ECO:0000256" key="1">
    <source>
        <dbReference type="SAM" id="MobiDB-lite"/>
    </source>
</evidence>
<feature type="region of interest" description="Disordered" evidence="1">
    <location>
        <begin position="165"/>
        <end position="184"/>
    </location>
</feature>
<dbReference type="EMBL" id="KL142442">
    <property type="protein sequence ID" value="KDR65548.1"/>
    <property type="molecule type" value="Genomic_DNA"/>
</dbReference>
<evidence type="ECO:0000259" key="3">
    <source>
        <dbReference type="Pfam" id="PF20149"/>
    </source>
</evidence>
<reference evidence="5" key="1">
    <citation type="journal article" date="2014" name="Proc. Natl. Acad. Sci. U.S.A.">
        <title>Extensive sampling of basidiomycete genomes demonstrates inadequacy of the white-rot/brown-rot paradigm for wood decay fungi.</title>
        <authorList>
            <person name="Riley R."/>
            <person name="Salamov A.A."/>
            <person name="Brown D.W."/>
            <person name="Nagy L.G."/>
            <person name="Floudas D."/>
            <person name="Held B.W."/>
            <person name="Levasseur A."/>
            <person name="Lombard V."/>
            <person name="Morin E."/>
            <person name="Otillar R."/>
            <person name="Lindquist E.A."/>
            <person name="Sun H."/>
            <person name="LaButti K.M."/>
            <person name="Schmutz J."/>
            <person name="Jabbour D."/>
            <person name="Luo H."/>
            <person name="Baker S.E."/>
            <person name="Pisabarro A.G."/>
            <person name="Walton J.D."/>
            <person name="Blanchette R.A."/>
            <person name="Henrissat B."/>
            <person name="Martin F."/>
            <person name="Cullen D."/>
            <person name="Hibbett D.S."/>
            <person name="Grigoriev I.V."/>
        </authorList>
    </citation>
    <scope>NUCLEOTIDE SEQUENCE [LARGE SCALE GENOMIC DNA]</scope>
    <source>
        <strain evidence="5">CBS 339.88</strain>
    </source>
</reference>
<evidence type="ECO:0000313" key="5">
    <source>
        <dbReference type="Proteomes" id="UP000027222"/>
    </source>
</evidence>
<keyword evidence="2" id="KW-1133">Transmembrane helix</keyword>
<keyword evidence="5" id="KW-1185">Reference proteome</keyword>
<feature type="compositionally biased region" description="Low complexity" evidence="1">
    <location>
        <begin position="167"/>
        <end position="178"/>
    </location>
</feature>
<dbReference type="STRING" id="685588.A0A067SFM1"/>
<dbReference type="InterPro" id="IPR045341">
    <property type="entry name" value="DUF6532"/>
</dbReference>
<feature type="region of interest" description="Disordered" evidence="1">
    <location>
        <begin position="25"/>
        <end position="62"/>
    </location>
</feature>
<accession>A0A067SFM1</accession>
<name>A0A067SFM1_GALM3</name>
<dbReference type="Pfam" id="PF20149">
    <property type="entry name" value="DUF6532"/>
    <property type="match status" value="1"/>
</dbReference>